<dbReference type="PANTHER" id="PTHR18034:SF4">
    <property type="entry name" value="NUCLEOLAR MIF4G DOMAIN-CONTAINING PROTEIN 1"/>
    <property type="match status" value="1"/>
</dbReference>
<evidence type="ECO:0000259" key="2">
    <source>
        <dbReference type="SMART" id="SM00543"/>
    </source>
</evidence>
<dbReference type="Gene3D" id="1.25.40.180">
    <property type="match status" value="1"/>
</dbReference>
<keyword evidence="4" id="KW-1185">Reference proteome</keyword>
<dbReference type="GO" id="GO:0005730">
    <property type="term" value="C:nucleolus"/>
    <property type="evidence" value="ECO:0007669"/>
    <property type="project" value="TreeGrafter"/>
</dbReference>
<dbReference type="STRING" id="578462.A0A0L0S790"/>
<evidence type="ECO:0000256" key="1">
    <source>
        <dbReference type="SAM" id="MobiDB-lite"/>
    </source>
</evidence>
<dbReference type="Pfam" id="PF02854">
    <property type="entry name" value="MIF4G"/>
    <property type="match status" value="1"/>
</dbReference>
<accession>A0A0L0S790</accession>
<dbReference type="GO" id="GO:0003723">
    <property type="term" value="F:RNA binding"/>
    <property type="evidence" value="ECO:0007669"/>
    <property type="project" value="InterPro"/>
</dbReference>
<evidence type="ECO:0000313" key="3">
    <source>
        <dbReference type="EMBL" id="KNE58387.1"/>
    </source>
</evidence>
<evidence type="ECO:0000313" key="4">
    <source>
        <dbReference type="Proteomes" id="UP000054350"/>
    </source>
</evidence>
<dbReference type="EMBL" id="GG745333">
    <property type="protein sequence ID" value="KNE58387.1"/>
    <property type="molecule type" value="Genomic_DNA"/>
</dbReference>
<dbReference type="GO" id="GO:0042274">
    <property type="term" value="P:ribosomal small subunit biogenesis"/>
    <property type="evidence" value="ECO:0007669"/>
    <property type="project" value="TreeGrafter"/>
</dbReference>
<dbReference type="InterPro" id="IPR003890">
    <property type="entry name" value="MIF4G-like_typ-3"/>
</dbReference>
<feature type="region of interest" description="Disordered" evidence="1">
    <location>
        <begin position="1"/>
        <end position="125"/>
    </location>
</feature>
<dbReference type="Proteomes" id="UP000054350">
    <property type="component" value="Unassembled WGS sequence"/>
</dbReference>
<feature type="compositionally biased region" description="Low complexity" evidence="1">
    <location>
        <begin position="109"/>
        <end position="125"/>
    </location>
</feature>
<dbReference type="OrthoDB" id="361797at2759"/>
<feature type="compositionally biased region" description="Low complexity" evidence="1">
    <location>
        <begin position="1"/>
        <end position="26"/>
    </location>
</feature>
<dbReference type="InterPro" id="IPR050781">
    <property type="entry name" value="CWC22_splicing_factor"/>
</dbReference>
<dbReference type="AlphaFoldDB" id="A0A0L0S790"/>
<dbReference type="SUPFAM" id="SSF48371">
    <property type="entry name" value="ARM repeat"/>
    <property type="match status" value="1"/>
</dbReference>
<dbReference type="InterPro" id="IPR016024">
    <property type="entry name" value="ARM-type_fold"/>
</dbReference>
<feature type="domain" description="MIF4G" evidence="2">
    <location>
        <begin position="148"/>
        <end position="346"/>
    </location>
</feature>
<dbReference type="SMART" id="SM00543">
    <property type="entry name" value="MIF4G"/>
    <property type="match status" value="1"/>
</dbReference>
<reference evidence="4" key="2">
    <citation type="submission" date="2009-11" db="EMBL/GenBank/DDBJ databases">
        <title>The Genome Sequence of Allomyces macrogynus strain ATCC 38327.</title>
        <authorList>
            <consortium name="The Broad Institute Genome Sequencing Platform"/>
            <person name="Russ C."/>
            <person name="Cuomo C."/>
            <person name="Shea T."/>
            <person name="Young S.K."/>
            <person name="Zeng Q."/>
            <person name="Koehrsen M."/>
            <person name="Haas B."/>
            <person name="Borodovsky M."/>
            <person name="Guigo R."/>
            <person name="Alvarado L."/>
            <person name="Berlin A."/>
            <person name="Borenstein D."/>
            <person name="Chen Z."/>
            <person name="Engels R."/>
            <person name="Freedman E."/>
            <person name="Gellesch M."/>
            <person name="Goldberg J."/>
            <person name="Griggs A."/>
            <person name="Gujja S."/>
            <person name="Heiman D."/>
            <person name="Hepburn T."/>
            <person name="Howarth C."/>
            <person name="Jen D."/>
            <person name="Larson L."/>
            <person name="Lewis B."/>
            <person name="Mehta T."/>
            <person name="Park D."/>
            <person name="Pearson M."/>
            <person name="Roberts A."/>
            <person name="Saif S."/>
            <person name="Shenoy N."/>
            <person name="Sisk P."/>
            <person name="Stolte C."/>
            <person name="Sykes S."/>
            <person name="Walk T."/>
            <person name="White J."/>
            <person name="Yandava C."/>
            <person name="Burger G."/>
            <person name="Gray M.W."/>
            <person name="Holland P.W.H."/>
            <person name="King N."/>
            <person name="Lang F.B.F."/>
            <person name="Roger A.J."/>
            <person name="Ruiz-Trillo I."/>
            <person name="Lander E."/>
            <person name="Nusbaum C."/>
        </authorList>
    </citation>
    <scope>NUCLEOTIDE SEQUENCE [LARGE SCALE GENOMIC DNA]</scope>
    <source>
        <strain evidence="4">ATCC 38327</strain>
    </source>
</reference>
<sequence length="645" mass="71555">MKDSASTTKKAKSARSASKVAPVAPAKKTKKDGKAAVIKRKRAEDHDDGSASEVDAAADVPADQPTKRTKREPAEGKSAKKGKKSTKLVAEEHDDADDVSASEAPLPSSPVSNAANADANDAPAVTSSATAPFDLDAMLSPPRDPKLAKSMASLANKLTGSNLETMVTEIEQLYRDFPRADVTAALIHRLVASISEKTDLQHTFVIPYAAILSCIGTVMGSDVCAQVVHAAVLQWLRLKDSNDEEHHRACRNMLTLLGFLYNFHIVSCAIIYDLLRALSESMSEEQLTMILRLIKLCGLKLLDDDAAVLKDVADHVRAAATRALPDPVPLRVKFMLETLDDIKHSKHRRTMFTNMADEPLTKFCAQFHRNRGRAARMEPLRPSLEDIVNAKSRGMWWRVGSAWRGHDSNKIQQQVQARAKQSESALLKLARKQNMNTDVRRSIFVVMMSSEDYMDAYERLGKLGLKEKQEARDCARHCALFCTRHDNKITFQFTLWDYLKLDPADDGIDEDLDLNDPPPTKPVQKYLRRLKQTAQLYAHLLATAALPPAILRVLDPVRLTPHQVRFVRVFTRAVRKAIRELPAGSDVVSDNHDNQGVLNLTGAELMDGAHVRRQKTATSVARDVLRVVEGLEQSLVKYHGISLRN</sequence>
<protein>
    <recommendedName>
        <fullName evidence="2">MIF4G domain-containing protein</fullName>
    </recommendedName>
</protein>
<dbReference type="PANTHER" id="PTHR18034">
    <property type="entry name" value="CELL CYCLE CONTROL PROTEIN CWF22-RELATED"/>
    <property type="match status" value="1"/>
</dbReference>
<feature type="compositionally biased region" description="Basic residues" evidence="1">
    <location>
        <begin position="27"/>
        <end position="41"/>
    </location>
</feature>
<gene>
    <name evidence="3" type="ORF">AMAG_03966</name>
</gene>
<reference evidence="3 4" key="1">
    <citation type="submission" date="2009-11" db="EMBL/GenBank/DDBJ databases">
        <title>Annotation of Allomyces macrogynus ATCC 38327.</title>
        <authorList>
            <consortium name="The Broad Institute Genome Sequencing Platform"/>
            <person name="Russ C."/>
            <person name="Cuomo C."/>
            <person name="Burger G."/>
            <person name="Gray M.W."/>
            <person name="Holland P.W.H."/>
            <person name="King N."/>
            <person name="Lang F.B.F."/>
            <person name="Roger A.J."/>
            <person name="Ruiz-Trillo I."/>
            <person name="Young S.K."/>
            <person name="Zeng Q."/>
            <person name="Gargeya S."/>
            <person name="Fitzgerald M."/>
            <person name="Haas B."/>
            <person name="Abouelleil A."/>
            <person name="Alvarado L."/>
            <person name="Arachchi H.M."/>
            <person name="Berlin A."/>
            <person name="Chapman S.B."/>
            <person name="Gearin G."/>
            <person name="Goldberg J."/>
            <person name="Griggs A."/>
            <person name="Gujja S."/>
            <person name="Hansen M."/>
            <person name="Heiman D."/>
            <person name="Howarth C."/>
            <person name="Larimer J."/>
            <person name="Lui A."/>
            <person name="MacDonald P.J.P."/>
            <person name="McCowen C."/>
            <person name="Montmayeur A."/>
            <person name="Murphy C."/>
            <person name="Neiman D."/>
            <person name="Pearson M."/>
            <person name="Priest M."/>
            <person name="Roberts A."/>
            <person name="Saif S."/>
            <person name="Shea T."/>
            <person name="Sisk P."/>
            <person name="Stolte C."/>
            <person name="Sykes S."/>
            <person name="Wortman J."/>
            <person name="Nusbaum C."/>
            <person name="Birren B."/>
        </authorList>
    </citation>
    <scope>NUCLEOTIDE SEQUENCE [LARGE SCALE GENOMIC DNA]</scope>
    <source>
        <strain evidence="3 4">ATCC 38327</strain>
    </source>
</reference>
<feature type="compositionally biased region" description="Low complexity" evidence="1">
    <location>
        <begin position="51"/>
        <end position="63"/>
    </location>
</feature>
<dbReference type="eggNOG" id="KOG2141">
    <property type="taxonomic scope" value="Eukaryota"/>
</dbReference>
<organism evidence="3 4">
    <name type="scientific">Allomyces macrogynus (strain ATCC 38327)</name>
    <name type="common">Allomyces javanicus var. macrogynus</name>
    <dbReference type="NCBI Taxonomy" id="578462"/>
    <lineage>
        <taxon>Eukaryota</taxon>
        <taxon>Fungi</taxon>
        <taxon>Fungi incertae sedis</taxon>
        <taxon>Blastocladiomycota</taxon>
        <taxon>Blastocladiomycetes</taxon>
        <taxon>Blastocladiales</taxon>
        <taxon>Blastocladiaceae</taxon>
        <taxon>Allomyces</taxon>
    </lineage>
</organism>
<proteinExistence type="predicted"/>
<name>A0A0L0S790_ALLM3</name>
<dbReference type="VEuPathDB" id="FungiDB:AMAG_03966"/>